<evidence type="ECO:0000313" key="1">
    <source>
        <dbReference type="EMBL" id="KAF7337072.1"/>
    </source>
</evidence>
<protein>
    <submittedName>
        <fullName evidence="1">Uncharacterized protein</fullName>
    </submittedName>
</protein>
<comment type="caution">
    <text evidence="1">The sequence shown here is derived from an EMBL/GenBank/DDBJ whole genome shotgun (WGS) entry which is preliminary data.</text>
</comment>
<accession>A0A8H6XAJ0</accession>
<gene>
    <name evidence="1" type="ORF">MVEN_02144400</name>
</gene>
<name>A0A8H6XAJ0_9AGAR</name>
<proteinExistence type="predicted"/>
<reference evidence="1" key="1">
    <citation type="submission" date="2020-05" db="EMBL/GenBank/DDBJ databases">
        <title>Mycena genomes resolve the evolution of fungal bioluminescence.</title>
        <authorList>
            <person name="Tsai I.J."/>
        </authorList>
    </citation>
    <scope>NUCLEOTIDE SEQUENCE</scope>
    <source>
        <strain evidence="1">CCC161011</strain>
    </source>
</reference>
<keyword evidence="2" id="KW-1185">Reference proteome</keyword>
<dbReference type="EMBL" id="JACAZI010000022">
    <property type="protein sequence ID" value="KAF7337072.1"/>
    <property type="molecule type" value="Genomic_DNA"/>
</dbReference>
<dbReference type="AlphaFoldDB" id="A0A8H6XAJ0"/>
<dbReference type="Proteomes" id="UP000620124">
    <property type="component" value="Unassembled WGS sequence"/>
</dbReference>
<dbReference type="OrthoDB" id="2943400at2759"/>
<organism evidence="1 2">
    <name type="scientific">Mycena venus</name>
    <dbReference type="NCBI Taxonomy" id="2733690"/>
    <lineage>
        <taxon>Eukaryota</taxon>
        <taxon>Fungi</taxon>
        <taxon>Dikarya</taxon>
        <taxon>Basidiomycota</taxon>
        <taxon>Agaricomycotina</taxon>
        <taxon>Agaricomycetes</taxon>
        <taxon>Agaricomycetidae</taxon>
        <taxon>Agaricales</taxon>
        <taxon>Marasmiineae</taxon>
        <taxon>Mycenaceae</taxon>
        <taxon>Mycena</taxon>
    </lineage>
</organism>
<evidence type="ECO:0000313" key="2">
    <source>
        <dbReference type="Proteomes" id="UP000620124"/>
    </source>
</evidence>
<sequence>MSSEPTIHDKDGSISSRMFVGSHSFTVAGGTFSNVTNNYTNAPAVPSGNPPRTSHVSVEYCIDKWRQDVAKYMSVRHPNIIQICGAASSGNIYATLFHDELIPFKEFLDLHRHSHFSIVYVYAYSEMEFKETKSYFSSTFQRYLSQTECTFAIRRSTGRFCIDLVPSGTITYWYSEMEELARQPGIQSLAAPIDEDMVVKYVPLGHYHKICYWSLSQVRYFPLDISTPVTVNLNAAFAIPPGAGFENGLVEIALLPDADVRLIPWTIDQGATGVVMENGWTRFNCGDTQDTIIQHKRWYWHSVAWLSQANHFFKHLRITSKFEDYVVMEGIEFSVLISGTTLPPPGGYLFLCPTDSFQVDESTFSWSHDPVYWSLDPTGAERLSEEDASNLGFPFIKRFMAMFGRSWDANVYAGLRKFHRAKGFDPHSLDLALHFGYPIYQLSNEVDAPFGHELYDAEFRTEEDFDPYAAFVPSWMNSVQTLTSGSDDFSPWQPPVDCWSIIPLSWSQDLTTETLSQPTLETKYQLFPGP</sequence>